<dbReference type="SFLD" id="SFLDG01061">
    <property type="entry name" value="methylthiotransferase"/>
    <property type="match status" value="1"/>
</dbReference>
<dbReference type="PROSITE" id="PS51449">
    <property type="entry name" value="MTTASE_N"/>
    <property type="match status" value="1"/>
</dbReference>
<evidence type="ECO:0000313" key="19">
    <source>
        <dbReference type="Proteomes" id="UP000036873"/>
    </source>
</evidence>
<dbReference type="SFLD" id="SFLDG01082">
    <property type="entry name" value="B12-binding_domain_containing"/>
    <property type="match status" value="1"/>
</dbReference>
<evidence type="ECO:0000256" key="9">
    <source>
        <dbReference type="ARBA" id="ARBA00022723"/>
    </source>
</evidence>
<evidence type="ECO:0000256" key="6">
    <source>
        <dbReference type="ARBA" id="ARBA00022679"/>
    </source>
</evidence>
<dbReference type="SFLD" id="SFLDF00295">
    <property type="entry name" value="threonylcarbamoyladenosine_tRN"/>
    <property type="match status" value="1"/>
</dbReference>
<evidence type="ECO:0000256" key="8">
    <source>
        <dbReference type="ARBA" id="ARBA00022694"/>
    </source>
</evidence>
<name>A0A0L6U0I4_9FIRM</name>
<dbReference type="CDD" id="cd01335">
    <property type="entry name" value="Radical_SAM"/>
    <property type="match status" value="1"/>
</dbReference>
<dbReference type="InterPro" id="IPR058240">
    <property type="entry name" value="rSAM_sf"/>
</dbReference>
<dbReference type="InterPro" id="IPR020612">
    <property type="entry name" value="Methylthiotransferase_CS"/>
</dbReference>
<dbReference type="Gene3D" id="3.80.30.20">
    <property type="entry name" value="tm_1862 like domain"/>
    <property type="match status" value="1"/>
</dbReference>
<dbReference type="GO" id="GO:0005840">
    <property type="term" value="C:ribosome"/>
    <property type="evidence" value="ECO:0007669"/>
    <property type="project" value="UniProtKB-KW"/>
</dbReference>
<evidence type="ECO:0000256" key="7">
    <source>
        <dbReference type="ARBA" id="ARBA00022691"/>
    </source>
</evidence>
<dbReference type="NCBIfam" id="TIGR00089">
    <property type="entry name" value="MiaB/RimO family radical SAM methylthiotransferase"/>
    <property type="match status" value="1"/>
</dbReference>
<dbReference type="InterPro" id="IPR005839">
    <property type="entry name" value="Methylthiotransferase"/>
</dbReference>
<evidence type="ECO:0000259" key="17">
    <source>
        <dbReference type="PROSITE" id="PS51918"/>
    </source>
</evidence>
<dbReference type="PATRIC" id="fig|52689.4.peg.950"/>
<dbReference type="PROSITE" id="PS51918">
    <property type="entry name" value="RADICAL_SAM"/>
    <property type="match status" value="1"/>
</dbReference>
<keyword evidence="8" id="KW-0819">tRNA processing</keyword>
<comment type="similarity">
    <text evidence="14">Belongs to the methylthiotransferase family. MtaB subfamily.</text>
</comment>
<comment type="caution">
    <text evidence="18">The sequence shown here is derived from an EMBL/GenBank/DDBJ whole genome shotgun (WGS) entry which is preliminary data.</text>
</comment>
<keyword evidence="18" id="KW-0687">Ribonucleoprotein</keyword>
<reference evidence="19" key="1">
    <citation type="submission" date="2015-07" db="EMBL/GenBank/DDBJ databases">
        <title>Draft genome sequence of Acetobacterium bakii DSM 8293, a potential psychrophilic chemical producer through syngas fermentation.</title>
        <authorList>
            <person name="Song Y."/>
            <person name="Hwang S."/>
            <person name="Cho B.-K."/>
        </authorList>
    </citation>
    <scope>NUCLEOTIDE SEQUENCE [LARGE SCALE GENOMIC DNA]</scope>
    <source>
        <strain evidence="19">DSM 8239</strain>
    </source>
</reference>
<keyword evidence="18" id="KW-0689">Ribosomal protein</keyword>
<keyword evidence="10" id="KW-0408">Iron</keyword>
<dbReference type="EMBL" id="LGYO01000021">
    <property type="protein sequence ID" value="KNZ42013.1"/>
    <property type="molecule type" value="Genomic_DNA"/>
</dbReference>
<protein>
    <recommendedName>
        <fullName evidence="15">Threonylcarbamoyladenosine tRNA methylthiotransferase MtaB</fullName>
        <ecNumber evidence="3">2.8.4.5</ecNumber>
    </recommendedName>
    <alternativeName>
        <fullName evidence="12">tRNA-t(6)A37 methylthiotransferase</fullName>
    </alternativeName>
</protein>
<dbReference type="InterPro" id="IPR007197">
    <property type="entry name" value="rSAM"/>
</dbReference>
<dbReference type="InterPro" id="IPR023404">
    <property type="entry name" value="rSAM_horseshoe"/>
</dbReference>
<evidence type="ECO:0000256" key="12">
    <source>
        <dbReference type="ARBA" id="ARBA00031213"/>
    </source>
</evidence>
<evidence type="ECO:0000256" key="10">
    <source>
        <dbReference type="ARBA" id="ARBA00023004"/>
    </source>
</evidence>
<dbReference type="GO" id="GO:0051539">
    <property type="term" value="F:4 iron, 4 sulfur cluster binding"/>
    <property type="evidence" value="ECO:0007669"/>
    <property type="project" value="UniProtKB-KW"/>
</dbReference>
<dbReference type="Proteomes" id="UP000036873">
    <property type="component" value="Unassembled WGS sequence"/>
</dbReference>
<sequence>MMLDVNFHKKKVAFMTLGCKVNTYDSEAMMEIFEAAGYEVVAFSEVADVYVINTCTITNLGDQKSRKMMRKAKRLNSDGIICAVGCYVQASPDEVEKIQEVDLMIGTKNRHEILNYLDAHLKDHKKRDFVSDIMDEKIFEPMVISEVKRKTRAFIKIQEGCNQFCTYCIVPYARGPIRSRPMSDVVAEVVRVVNSGYREVILTGIHIASYGVDQGDSDLIDLMEELDKIPGLERIRLGSMEPKFVTEDRLKRLFLIKSFCPHFHLSLQSGSDTVLKRMARHYTTAEYLGIVKKIRAYFPLAALTTDVMVGFPGETVDEFNQTFAFIQAVAFYQIHVFKYSKRRGTKAADFPNQVDDDTKTKRGHILSELSQSLEVAFLKKNHGQKARVLFEAYTKGDSHQGHTENYIPVMFTSEEKIDGRIMELRVLYTQRYANKLTGNIL</sequence>
<dbReference type="InterPro" id="IPR006467">
    <property type="entry name" value="MiaB-like_bact"/>
</dbReference>
<proteinExistence type="inferred from homology"/>
<evidence type="ECO:0000256" key="14">
    <source>
        <dbReference type="ARBA" id="ARBA00061574"/>
    </source>
</evidence>
<feature type="domain" description="MTTase N-terminal" evidence="16">
    <location>
        <begin position="10"/>
        <end position="122"/>
    </location>
</feature>
<dbReference type="GO" id="GO:0035598">
    <property type="term" value="F:tRNA (N(6)-L-threonylcarbamoyladenosine(37)-C(2))-methylthiotransferase activity"/>
    <property type="evidence" value="ECO:0007669"/>
    <property type="project" value="UniProtKB-EC"/>
</dbReference>
<comment type="cofactor">
    <cofactor evidence="1">
        <name>[4Fe-4S] cluster</name>
        <dbReference type="ChEBI" id="CHEBI:49883"/>
    </cofactor>
</comment>
<dbReference type="Pfam" id="PF00919">
    <property type="entry name" value="UPF0004"/>
    <property type="match status" value="1"/>
</dbReference>
<accession>A0A0L6U0I4</accession>
<dbReference type="FunFam" id="3.80.30.20:FF:000001">
    <property type="entry name" value="tRNA-2-methylthio-N(6)-dimethylallyladenosine synthase 2"/>
    <property type="match status" value="1"/>
</dbReference>
<evidence type="ECO:0000259" key="16">
    <source>
        <dbReference type="PROSITE" id="PS51449"/>
    </source>
</evidence>
<dbReference type="SMART" id="SM00729">
    <property type="entry name" value="Elp3"/>
    <property type="match status" value="1"/>
</dbReference>
<evidence type="ECO:0000256" key="2">
    <source>
        <dbReference type="ARBA" id="ARBA00002399"/>
    </source>
</evidence>
<keyword evidence="7" id="KW-0949">S-adenosyl-L-methionine</keyword>
<dbReference type="NCBIfam" id="TIGR01579">
    <property type="entry name" value="MiaB-like-C"/>
    <property type="match status" value="1"/>
</dbReference>
<evidence type="ECO:0000256" key="13">
    <source>
        <dbReference type="ARBA" id="ARBA00051661"/>
    </source>
</evidence>
<dbReference type="STRING" id="52689.AKG39_08730"/>
<dbReference type="PROSITE" id="PS01278">
    <property type="entry name" value="MTTASE_RADICAL"/>
    <property type="match status" value="1"/>
</dbReference>
<dbReference type="FunFam" id="3.40.50.12160:FF:000004">
    <property type="entry name" value="Threonylcarbamoyladenosine tRNA methylthiotransferase MtaB"/>
    <property type="match status" value="1"/>
</dbReference>
<dbReference type="EC" id="2.8.4.5" evidence="3"/>
<dbReference type="RefSeq" id="WP_050740004.1">
    <property type="nucleotide sequence ID" value="NZ_LGYO01000021.1"/>
</dbReference>
<dbReference type="SFLD" id="SFLDS00029">
    <property type="entry name" value="Radical_SAM"/>
    <property type="match status" value="1"/>
</dbReference>
<comment type="catalytic activity">
    <reaction evidence="13">
        <text>N(6)-L-threonylcarbamoyladenosine(37) in tRNA + (sulfur carrier)-SH + AH2 + 2 S-adenosyl-L-methionine = 2-methylsulfanyl-N(6)-L-threonylcarbamoyladenosine(37) in tRNA + (sulfur carrier)-H + 5'-deoxyadenosine + L-methionine + A + S-adenosyl-L-homocysteine + 2 H(+)</text>
        <dbReference type="Rhea" id="RHEA:37075"/>
        <dbReference type="Rhea" id="RHEA-COMP:10163"/>
        <dbReference type="Rhea" id="RHEA-COMP:11092"/>
        <dbReference type="Rhea" id="RHEA-COMP:14737"/>
        <dbReference type="Rhea" id="RHEA-COMP:14739"/>
        <dbReference type="ChEBI" id="CHEBI:13193"/>
        <dbReference type="ChEBI" id="CHEBI:15378"/>
        <dbReference type="ChEBI" id="CHEBI:17319"/>
        <dbReference type="ChEBI" id="CHEBI:17499"/>
        <dbReference type="ChEBI" id="CHEBI:29917"/>
        <dbReference type="ChEBI" id="CHEBI:57844"/>
        <dbReference type="ChEBI" id="CHEBI:57856"/>
        <dbReference type="ChEBI" id="CHEBI:59789"/>
        <dbReference type="ChEBI" id="CHEBI:64428"/>
        <dbReference type="ChEBI" id="CHEBI:74418"/>
        <dbReference type="ChEBI" id="CHEBI:74420"/>
        <dbReference type="EC" id="2.8.4.5"/>
    </reaction>
</comment>
<dbReference type="InterPro" id="IPR013848">
    <property type="entry name" value="Methylthiotransferase_N"/>
</dbReference>
<dbReference type="SUPFAM" id="SSF102114">
    <property type="entry name" value="Radical SAM enzymes"/>
    <property type="match status" value="1"/>
</dbReference>
<dbReference type="Pfam" id="PF04055">
    <property type="entry name" value="Radical_SAM"/>
    <property type="match status" value="1"/>
</dbReference>
<organism evidence="18 19">
    <name type="scientific">Acetobacterium bakii</name>
    <dbReference type="NCBI Taxonomy" id="52689"/>
    <lineage>
        <taxon>Bacteria</taxon>
        <taxon>Bacillati</taxon>
        <taxon>Bacillota</taxon>
        <taxon>Clostridia</taxon>
        <taxon>Eubacteriales</taxon>
        <taxon>Eubacteriaceae</taxon>
        <taxon>Acetobacterium</taxon>
    </lineage>
</organism>
<keyword evidence="9" id="KW-0479">Metal-binding</keyword>
<keyword evidence="11" id="KW-0411">Iron-sulfur</keyword>
<dbReference type="Gene3D" id="3.40.50.12160">
    <property type="entry name" value="Methylthiotransferase, N-terminal domain"/>
    <property type="match status" value="1"/>
</dbReference>
<evidence type="ECO:0000256" key="5">
    <source>
        <dbReference type="ARBA" id="ARBA00022490"/>
    </source>
</evidence>
<evidence type="ECO:0000256" key="15">
    <source>
        <dbReference type="ARBA" id="ARBA00069898"/>
    </source>
</evidence>
<dbReference type="AlphaFoldDB" id="A0A0L6U0I4"/>
<dbReference type="InterPro" id="IPR006638">
    <property type="entry name" value="Elp3/MiaA/NifB-like_rSAM"/>
</dbReference>
<keyword evidence="6 18" id="KW-0808">Transferase</keyword>
<dbReference type="GO" id="GO:0046872">
    <property type="term" value="F:metal ion binding"/>
    <property type="evidence" value="ECO:0007669"/>
    <property type="project" value="UniProtKB-KW"/>
</dbReference>
<evidence type="ECO:0000256" key="3">
    <source>
        <dbReference type="ARBA" id="ARBA00013273"/>
    </source>
</evidence>
<dbReference type="InterPro" id="IPR034557">
    <property type="entry name" value="ThrcA_tRNA_MEthiotransferase"/>
</dbReference>
<comment type="function">
    <text evidence="2">Catalyzes the methylthiolation of N6-threonylcarbamoyladenosine (t(6)A), leading to the formation of 2-methylthio-N6-threonylcarbamoyladenosine (ms(2)t(6)A) at position 37 in tRNAs that read codons beginning with adenine.</text>
</comment>
<keyword evidence="19" id="KW-1185">Reference proteome</keyword>
<feature type="domain" description="Radical SAM core" evidence="17">
    <location>
        <begin position="147"/>
        <end position="376"/>
    </location>
</feature>
<dbReference type="InterPro" id="IPR038135">
    <property type="entry name" value="Methylthiotransferase_N_sf"/>
</dbReference>
<keyword evidence="5" id="KW-0963">Cytoplasm</keyword>
<dbReference type="PANTHER" id="PTHR11918:SF45">
    <property type="entry name" value="THREONYLCARBAMOYLADENOSINE TRNA METHYLTHIOTRANSFERASE"/>
    <property type="match status" value="1"/>
</dbReference>
<evidence type="ECO:0000256" key="4">
    <source>
        <dbReference type="ARBA" id="ARBA00022485"/>
    </source>
</evidence>
<evidence type="ECO:0000313" key="18">
    <source>
        <dbReference type="EMBL" id="KNZ42013.1"/>
    </source>
</evidence>
<gene>
    <name evidence="18" type="ORF">AKG39_08730</name>
</gene>
<evidence type="ECO:0000256" key="1">
    <source>
        <dbReference type="ARBA" id="ARBA00001966"/>
    </source>
</evidence>
<keyword evidence="4" id="KW-0004">4Fe-4S</keyword>
<evidence type="ECO:0000256" key="11">
    <source>
        <dbReference type="ARBA" id="ARBA00023014"/>
    </source>
</evidence>
<dbReference type="PANTHER" id="PTHR11918">
    <property type="entry name" value="RADICAL SAM PROTEINS"/>
    <property type="match status" value="1"/>
</dbReference>